<dbReference type="Gene3D" id="3.40.710.10">
    <property type="entry name" value="DD-peptidase/beta-lactamase superfamily"/>
    <property type="match status" value="1"/>
</dbReference>
<comment type="caution">
    <text evidence="2">The sequence shown here is derived from an EMBL/GenBank/DDBJ whole genome shotgun (WGS) entry which is preliminary data.</text>
</comment>
<accession>A0AAW9A9C3</accession>
<keyword evidence="3" id="KW-1185">Reference proteome</keyword>
<evidence type="ECO:0000313" key="2">
    <source>
        <dbReference type="EMBL" id="MDW0117654.1"/>
    </source>
</evidence>
<proteinExistence type="predicted"/>
<name>A0AAW9A9C3_9BACL</name>
<dbReference type="EMBL" id="JAUBDJ010000007">
    <property type="protein sequence ID" value="MDW0117654.1"/>
    <property type="molecule type" value="Genomic_DNA"/>
</dbReference>
<dbReference type="GO" id="GO:0016787">
    <property type="term" value="F:hydrolase activity"/>
    <property type="evidence" value="ECO:0007669"/>
    <property type="project" value="UniProtKB-KW"/>
</dbReference>
<dbReference type="InterPro" id="IPR001466">
    <property type="entry name" value="Beta-lactam-related"/>
</dbReference>
<keyword evidence="2" id="KW-0378">Hydrolase</keyword>
<dbReference type="InterPro" id="IPR050491">
    <property type="entry name" value="AmpC-like"/>
</dbReference>
<organism evidence="2 3">
    <name type="scientific">Sporosarcina thermotolerans</name>
    <dbReference type="NCBI Taxonomy" id="633404"/>
    <lineage>
        <taxon>Bacteria</taxon>
        <taxon>Bacillati</taxon>
        <taxon>Bacillota</taxon>
        <taxon>Bacilli</taxon>
        <taxon>Bacillales</taxon>
        <taxon>Caryophanaceae</taxon>
        <taxon>Sporosarcina</taxon>
    </lineage>
</organism>
<protein>
    <submittedName>
        <fullName evidence="2">Serine hydrolase domain-containing protein</fullName>
        <ecNumber evidence="2">3.1.1.103</ecNumber>
    </submittedName>
</protein>
<dbReference type="PANTHER" id="PTHR46825">
    <property type="entry name" value="D-ALANYL-D-ALANINE-CARBOXYPEPTIDASE/ENDOPEPTIDASE AMPH"/>
    <property type="match status" value="1"/>
</dbReference>
<dbReference type="EC" id="3.1.1.103" evidence="2"/>
<reference evidence="2 3" key="1">
    <citation type="submission" date="2023-06" db="EMBL/GenBank/DDBJ databases">
        <title>Sporosarcina sp. nov., isolated from Korean traditional fermented seafood 'Jeotgal'.</title>
        <authorList>
            <person name="Yang A.I."/>
            <person name="Shin N.-R."/>
        </authorList>
    </citation>
    <scope>NUCLEOTIDE SEQUENCE [LARGE SCALE GENOMIC DNA]</scope>
    <source>
        <strain evidence="2 3">KCTC43456</strain>
    </source>
</reference>
<dbReference type="InterPro" id="IPR012338">
    <property type="entry name" value="Beta-lactam/transpept-like"/>
</dbReference>
<evidence type="ECO:0000313" key="3">
    <source>
        <dbReference type="Proteomes" id="UP001271648"/>
    </source>
</evidence>
<dbReference type="AlphaFoldDB" id="A0AAW9A9C3"/>
<dbReference type="Proteomes" id="UP001271648">
    <property type="component" value="Unassembled WGS sequence"/>
</dbReference>
<dbReference type="PANTHER" id="PTHR46825:SF9">
    <property type="entry name" value="BETA-LACTAMASE-RELATED DOMAIN-CONTAINING PROTEIN"/>
    <property type="match status" value="1"/>
</dbReference>
<evidence type="ECO:0000259" key="1">
    <source>
        <dbReference type="Pfam" id="PF00144"/>
    </source>
</evidence>
<dbReference type="SUPFAM" id="SSF56601">
    <property type="entry name" value="beta-lactamase/transpeptidase-like"/>
    <property type="match status" value="1"/>
</dbReference>
<sequence length="477" mass="53295">MKGIIAMESFEKHAEVYVKKHLIPGAMIGVSENGQKSYEKGFGYRNVAKRLLVTGDTVFGIASMTKSFTSAGIMKLQEDGKLSVHDRIVEYLPELKKPKTQVEQITLHHLMTHTAGYPPLATHVYARKNSIEQDPSAKDYGLDLLNNPGPHIETYDEMLSFMANDEFEWLGEPGRFYSYSNDSYGLLGVITSKVSGQPYEKFIEETILKPAGMKNSFFDMELLDEKESVTTLYMKAKDGSHVYEAPLWWDAPSMRSVGYLKSTVSDILRYLEMYWNEGVVAGTRILSKESIEQMIHPHVEYEPNRCYGYGLRIIPDYFGSTLVSHGGGLKGVSSYMCAIVEKKKAGVILTNVSDVPAGDLLMSVMNITEGRELAASSETVEVQEIGVDELSKFVGSYISSEGMNVKVTLNDDRLSVESNEVIRTLKCIGKNIFIDEDENDGVLQFIEQPNGEIERIVYGGRHIMKANPEISHTESHG</sequence>
<gene>
    <name evidence="2" type="ORF">QTL97_11960</name>
</gene>
<dbReference type="RefSeq" id="WP_283733960.1">
    <property type="nucleotide sequence ID" value="NZ_CP125968.1"/>
</dbReference>
<feature type="domain" description="Beta-lactamase-related" evidence="1">
    <location>
        <begin position="11"/>
        <end position="354"/>
    </location>
</feature>
<dbReference type="Pfam" id="PF00144">
    <property type="entry name" value="Beta-lactamase"/>
    <property type="match status" value="1"/>
</dbReference>